<accession>A0ABR7H9U7</accession>
<evidence type="ECO:0000313" key="2">
    <source>
        <dbReference type="Proteomes" id="UP000634672"/>
    </source>
</evidence>
<dbReference type="RefSeq" id="WP_187022909.1">
    <property type="nucleotide sequence ID" value="NZ_JACOPB010000008.1"/>
</dbReference>
<dbReference type="Proteomes" id="UP000634672">
    <property type="component" value="Unassembled WGS sequence"/>
</dbReference>
<evidence type="ECO:0000313" key="1">
    <source>
        <dbReference type="EMBL" id="MBC5709954.1"/>
    </source>
</evidence>
<name>A0ABR7H9U7_9FIRM</name>
<organism evidence="1 2">
    <name type="scientific">Hungatella hominis</name>
    <dbReference type="NCBI Taxonomy" id="2763050"/>
    <lineage>
        <taxon>Bacteria</taxon>
        <taxon>Bacillati</taxon>
        <taxon>Bacillota</taxon>
        <taxon>Clostridia</taxon>
        <taxon>Lachnospirales</taxon>
        <taxon>Lachnospiraceae</taxon>
        <taxon>Hungatella</taxon>
    </lineage>
</organism>
<comment type="caution">
    <text evidence="1">The sequence shown here is derived from an EMBL/GenBank/DDBJ whole genome shotgun (WGS) entry which is preliminary data.</text>
</comment>
<reference evidence="1 2" key="1">
    <citation type="submission" date="2020-08" db="EMBL/GenBank/DDBJ databases">
        <title>Genome public.</title>
        <authorList>
            <person name="Liu C."/>
            <person name="Sun Q."/>
        </authorList>
    </citation>
    <scope>NUCLEOTIDE SEQUENCE [LARGE SCALE GENOMIC DNA]</scope>
    <source>
        <strain evidence="1 2">NSJ-66</strain>
    </source>
</reference>
<proteinExistence type="predicted"/>
<keyword evidence="2" id="KW-1185">Reference proteome</keyword>
<dbReference type="EMBL" id="JACOPB010000008">
    <property type="protein sequence ID" value="MBC5709954.1"/>
    <property type="molecule type" value="Genomic_DNA"/>
</dbReference>
<gene>
    <name evidence="1" type="ORF">H8S75_18510</name>
</gene>
<sequence length="48" mass="5547">MAEWKKSIFVNAIKIRVGNGEGTAEEIINFYTKLTEEEREILKAEFSL</sequence>
<protein>
    <submittedName>
        <fullName evidence="1">Uncharacterized protein</fullName>
    </submittedName>
</protein>